<sequence length="258" mass="29247">MNYNKLLLFGDSITQFSNDQSVGFVLQPALQNLYARKLDVVNRGYSGYNSEHARLIFPEILKAELNPAGDNIPLMTLFFGTNDAYDNTNDIQPVGLERYAENIEYIVQLAKENKISVVVIGPSLHDPKLAKAMFASRGRIVDGNPTTNKRMLLYSEAAKKVAERNGVPFVDLWNAFRKDLGWTEQQLFDVSYDREYVSLKGLLHDGIHFTGKAYKILYDLVERAIAESYPELAADKLPMKLSDWKDIEPSDLSSIFRN</sequence>
<dbReference type="Proteomes" id="UP000253472">
    <property type="component" value="Unassembled WGS sequence"/>
</dbReference>
<keyword evidence="3" id="KW-1185">Reference proteome</keyword>
<dbReference type="InterPro" id="IPR036514">
    <property type="entry name" value="SGNH_hydro_sf"/>
</dbReference>
<dbReference type="SUPFAM" id="SSF52266">
    <property type="entry name" value="SGNH hydrolase"/>
    <property type="match status" value="1"/>
</dbReference>
<reference evidence="2 3" key="1">
    <citation type="submission" date="2018-06" db="EMBL/GenBank/DDBJ databases">
        <title>Whole genome sequencing of Candida tropicalis (genome annotated by CSBL at Korea University).</title>
        <authorList>
            <person name="Ahn J."/>
        </authorList>
    </citation>
    <scope>NUCLEOTIDE SEQUENCE [LARGE SCALE GENOMIC DNA]</scope>
    <source>
        <strain evidence="2 3">ATCC 20962</strain>
    </source>
</reference>
<protein>
    <submittedName>
        <fullName evidence="2">Isoamyl acetate-hydrolyzing esterase</fullName>
    </submittedName>
</protein>
<dbReference type="EMBL" id="QLNQ01000018">
    <property type="protein sequence ID" value="RCK65939.1"/>
    <property type="molecule type" value="Genomic_DNA"/>
</dbReference>
<dbReference type="PANTHER" id="PTHR14209">
    <property type="entry name" value="ISOAMYL ACETATE-HYDROLYZING ESTERASE 1"/>
    <property type="match status" value="1"/>
</dbReference>
<dbReference type="CDD" id="cd01838">
    <property type="entry name" value="Isoamyl_acetate_hydrolase_like"/>
    <property type="match status" value="1"/>
</dbReference>
<comment type="caution">
    <text evidence="2">The sequence shown here is derived from an EMBL/GenBank/DDBJ whole genome shotgun (WGS) entry which is preliminary data.</text>
</comment>
<name>A0A367YK40_9ASCO</name>
<evidence type="ECO:0000313" key="3">
    <source>
        <dbReference type="Proteomes" id="UP000253472"/>
    </source>
</evidence>
<gene>
    <name evidence="2" type="primary">IAH1_0</name>
    <name evidence="2" type="ORF">Cantr_01668</name>
</gene>
<dbReference type="Gene3D" id="3.40.50.1110">
    <property type="entry name" value="SGNH hydrolase"/>
    <property type="match status" value="1"/>
</dbReference>
<dbReference type="InterPro" id="IPR013830">
    <property type="entry name" value="SGNH_hydro"/>
</dbReference>
<dbReference type="InterPro" id="IPR045136">
    <property type="entry name" value="Iah1-like"/>
</dbReference>
<dbReference type="Pfam" id="PF13472">
    <property type="entry name" value="Lipase_GDSL_2"/>
    <property type="match status" value="1"/>
</dbReference>
<evidence type="ECO:0000313" key="2">
    <source>
        <dbReference type="EMBL" id="RCK65939.1"/>
    </source>
</evidence>
<dbReference type="OrthoDB" id="671439at2759"/>
<dbReference type="AlphaFoldDB" id="A0A367YK40"/>
<evidence type="ECO:0000259" key="1">
    <source>
        <dbReference type="Pfam" id="PF13472"/>
    </source>
</evidence>
<organism evidence="2 3">
    <name type="scientific">Candida viswanathii</name>
    <dbReference type="NCBI Taxonomy" id="5486"/>
    <lineage>
        <taxon>Eukaryota</taxon>
        <taxon>Fungi</taxon>
        <taxon>Dikarya</taxon>
        <taxon>Ascomycota</taxon>
        <taxon>Saccharomycotina</taxon>
        <taxon>Pichiomycetes</taxon>
        <taxon>Debaryomycetaceae</taxon>
        <taxon>Candida/Lodderomyces clade</taxon>
        <taxon>Candida</taxon>
    </lineage>
</organism>
<feature type="domain" description="SGNH hydrolase-type esterase" evidence="1">
    <location>
        <begin position="8"/>
        <end position="216"/>
    </location>
</feature>
<dbReference type="PANTHER" id="PTHR14209:SF19">
    <property type="entry name" value="ISOAMYL ACETATE-HYDROLYZING ESTERASE 1 HOMOLOG"/>
    <property type="match status" value="1"/>
</dbReference>
<accession>A0A367YK40</accession>
<proteinExistence type="predicted"/>
<dbReference type="STRING" id="5486.A0A367YK40"/>